<evidence type="ECO:0000313" key="1">
    <source>
        <dbReference type="EMBL" id="KAG5853475.1"/>
    </source>
</evidence>
<protein>
    <submittedName>
        <fullName evidence="1">Uncharacterized protein</fullName>
    </submittedName>
</protein>
<gene>
    <name evidence="1" type="ORF">ANANG_G00073850</name>
</gene>
<proteinExistence type="predicted"/>
<dbReference type="EMBL" id="JAFIRN010000003">
    <property type="protein sequence ID" value="KAG5853475.1"/>
    <property type="molecule type" value="Genomic_DNA"/>
</dbReference>
<comment type="caution">
    <text evidence="1">The sequence shown here is derived from an EMBL/GenBank/DDBJ whole genome shotgun (WGS) entry which is preliminary data.</text>
</comment>
<sequence>MLSNQRHSLYLNSPMLSNQRHSLYLNPPMLSNQRHSLYLNPPMLSEDTPMYLSLFFLAFFLSSLSRSSSCTNSTISFTFCRTLMPWSFPYLPIQ</sequence>
<keyword evidence="2" id="KW-1185">Reference proteome</keyword>
<reference evidence="1" key="1">
    <citation type="submission" date="2021-01" db="EMBL/GenBank/DDBJ databases">
        <title>A chromosome-scale assembly of European eel, Anguilla anguilla.</title>
        <authorList>
            <person name="Henkel C."/>
            <person name="Jong-Raadsen S.A."/>
            <person name="Dufour S."/>
            <person name="Weltzien F.-A."/>
            <person name="Palstra A.P."/>
            <person name="Pelster B."/>
            <person name="Spaink H.P."/>
            <person name="Van Den Thillart G.E."/>
            <person name="Jansen H."/>
            <person name="Zahm M."/>
            <person name="Klopp C."/>
            <person name="Cedric C."/>
            <person name="Louis A."/>
            <person name="Berthelot C."/>
            <person name="Parey E."/>
            <person name="Roest Crollius H."/>
            <person name="Montfort J."/>
            <person name="Robinson-Rechavi M."/>
            <person name="Bucao C."/>
            <person name="Bouchez O."/>
            <person name="Gislard M."/>
            <person name="Lluch J."/>
            <person name="Milhes M."/>
            <person name="Lampietro C."/>
            <person name="Lopez Roques C."/>
            <person name="Donnadieu C."/>
            <person name="Braasch I."/>
            <person name="Desvignes T."/>
            <person name="Postlethwait J."/>
            <person name="Bobe J."/>
            <person name="Guiguen Y."/>
            <person name="Dirks R."/>
        </authorList>
    </citation>
    <scope>NUCLEOTIDE SEQUENCE</scope>
    <source>
        <strain evidence="1">Tag_6206</strain>
        <tissue evidence="1">Liver</tissue>
    </source>
</reference>
<name>A0A9D3MRI8_ANGAN</name>
<evidence type="ECO:0000313" key="2">
    <source>
        <dbReference type="Proteomes" id="UP001044222"/>
    </source>
</evidence>
<dbReference type="Proteomes" id="UP001044222">
    <property type="component" value="Unassembled WGS sequence"/>
</dbReference>
<organism evidence="1 2">
    <name type="scientific">Anguilla anguilla</name>
    <name type="common">European freshwater eel</name>
    <name type="synonym">Muraena anguilla</name>
    <dbReference type="NCBI Taxonomy" id="7936"/>
    <lineage>
        <taxon>Eukaryota</taxon>
        <taxon>Metazoa</taxon>
        <taxon>Chordata</taxon>
        <taxon>Craniata</taxon>
        <taxon>Vertebrata</taxon>
        <taxon>Euteleostomi</taxon>
        <taxon>Actinopterygii</taxon>
        <taxon>Neopterygii</taxon>
        <taxon>Teleostei</taxon>
        <taxon>Anguilliformes</taxon>
        <taxon>Anguillidae</taxon>
        <taxon>Anguilla</taxon>
    </lineage>
</organism>
<accession>A0A9D3MRI8</accession>
<dbReference type="AlphaFoldDB" id="A0A9D3MRI8"/>